<keyword evidence="1" id="KW-0472">Membrane</keyword>
<feature type="transmembrane region" description="Helical" evidence="1">
    <location>
        <begin position="15"/>
        <end position="35"/>
    </location>
</feature>
<proteinExistence type="predicted"/>
<name>A8XTH3_CAEBR</name>
<sequence>MDSIDFSEPAWLINYYRFIGTTSLILNSFGVYLIIFKTGRLENFRYYLMFTQIACTLTDLLFTFLMQPIPLYPLFSFSTVGALPSYLNVSSHFCVTISFFVALCQLESLVVCFVEKHQTIAVILKKHVIPRPLLIFGYLKNVVAPITLVACMQYIHLSTDYQLRYIEDTYPKLLDDFKKLTHFVLYLNTSDQLWFYICLVIGGFGMLVTFLLFVADILNLMKTLQLRLSSSTFRKHEEAVQSLLVQVFTSMLCLGPPCVIAVMFIIEVKHGQLISMILIAWFTSHSSVNMIFLCIFFPPFRKFFERKITSFCKMSCSEGLLNFLSSPNTLFLICHVIAASELPIHILGTYCIVAKTSERMKNIKTNMLIKHFSTIFMSLSMSFFIIPFMMLPALAGVPLGQLSKLHVPTSIQMYIAVTGHNRYTLLGEKNGWRKIRFLYIVLNYLSALTVFVYPMSQIRDQEGARKDLIQFPMFLTTIRFIYNFNICYNKVPNDNWFPMTMYIAVTGHASLGAPVGVFTFSMLFDGYDQAINNLCIIGLSWNGMISTVSMIFLHQPYREFLIGVITMKNKVGKCPDRSIAPF</sequence>
<feature type="transmembrane region" description="Helical" evidence="1">
    <location>
        <begin position="89"/>
        <end position="114"/>
    </location>
</feature>
<keyword evidence="3" id="KW-1185">Reference proteome</keyword>
<keyword evidence="1" id="KW-0812">Transmembrane</keyword>
<dbReference type="Pfam" id="PF10327">
    <property type="entry name" value="7TM_GPCR_Sri"/>
    <property type="match status" value="1"/>
</dbReference>
<reference evidence="2 3" key="2">
    <citation type="journal article" date="2011" name="PLoS Genet.">
        <title>Caenorhabditis briggsae recombinant inbred line genotypes reveal inter-strain incompatibility and the evolution of recombination.</title>
        <authorList>
            <person name="Ross J.A."/>
            <person name="Koboldt D.C."/>
            <person name="Staisch J.E."/>
            <person name="Chamberlin H.M."/>
            <person name="Gupta B.P."/>
            <person name="Miller R.D."/>
            <person name="Baird S.E."/>
            <person name="Haag E.S."/>
        </authorList>
    </citation>
    <scope>NUCLEOTIDE SEQUENCE [LARGE SCALE GENOMIC DNA]</scope>
    <source>
        <strain evidence="2 3">AF16</strain>
    </source>
</reference>
<dbReference type="eggNOG" id="ENOG502TJD6">
    <property type="taxonomic scope" value="Eukaryota"/>
</dbReference>
<gene>
    <name evidence="4" type="primary">sri-71</name>
    <name evidence="2" type="synonym">Cbr-sri-71</name>
    <name evidence="4" type="ORF">CBG18517</name>
    <name evidence="2" type="ORF">CBG_18517</name>
</gene>
<feature type="transmembrane region" description="Helical" evidence="1">
    <location>
        <begin position="374"/>
        <end position="395"/>
    </location>
</feature>
<dbReference type="InterPro" id="IPR019429">
    <property type="entry name" value="7TM_GPCR_serpentine_rcpt_Sri"/>
</dbReference>
<dbReference type="InterPro" id="IPR019422">
    <property type="entry name" value="7TM_GPCR_serpentine_rcpt_Srh"/>
</dbReference>
<dbReference type="PANTHER" id="PTHR45830">
    <property type="entry name" value="SERPENTINE RECEPTOR, CLASS I"/>
    <property type="match status" value="1"/>
</dbReference>
<organism evidence="2 3">
    <name type="scientific">Caenorhabditis briggsae</name>
    <dbReference type="NCBI Taxonomy" id="6238"/>
    <lineage>
        <taxon>Eukaryota</taxon>
        <taxon>Metazoa</taxon>
        <taxon>Ecdysozoa</taxon>
        <taxon>Nematoda</taxon>
        <taxon>Chromadorea</taxon>
        <taxon>Rhabditida</taxon>
        <taxon>Rhabditina</taxon>
        <taxon>Rhabditomorpha</taxon>
        <taxon>Rhabditoidea</taxon>
        <taxon>Rhabditidae</taxon>
        <taxon>Peloderinae</taxon>
        <taxon>Caenorhabditis</taxon>
    </lineage>
</organism>
<evidence type="ECO:0000313" key="3">
    <source>
        <dbReference type="Proteomes" id="UP000008549"/>
    </source>
</evidence>
<dbReference type="EMBL" id="HE601508">
    <property type="protein sequence ID" value="CAP35950.2"/>
    <property type="molecule type" value="Genomic_DNA"/>
</dbReference>
<dbReference type="WormBase" id="CBG18517">
    <property type="protein sequence ID" value="CBP49072"/>
    <property type="gene ID" value="WBGene00037920"/>
    <property type="gene designation" value="Cbr-sri-71"/>
</dbReference>
<protein>
    <submittedName>
        <fullName evidence="2">Protein CBR-SRI-71</fullName>
    </submittedName>
</protein>
<accession>A8XTH3</accession>
<feature type="transmembrane region" description="Helical" evidence="1">
    <location>
        <begin position="242"/>
        <end position="266"/>
    </location>
</feature>
<feature type="transmembrane region" description="Helical" evidence="1">
    <location>
        <begin position="500"/>
        <end position="524"/>
    </location>
</feature>
<dbReference type="Gene3D" id="1.20.1070.10">
    <property type="entry name" value="Rhodopsin 7-helix transmembrane proteins"/>
    <property type="match status" value="1"/>
</dbReference>
<feature type="transmembrane region" description="Helical" evidence="1">
    <location>
        <begin position="530"/>
        <end position="553"/>
    </location>
</feature>
<feature type="transmembrane region" description="Helical" evidence="1">
    <location>
        <begin position="437"/>
        <end position="456"/>
    </location>
</feature>
<dbReference type="AlphaFoldDB" id="A8XTH3"/>
<dbReference type="Proteomes" id="UP000008549">
    <property type="component" value="Unassembled WGS sequence"/>
</dbReference>
<dbReference type="Pfam" id="PF10318">
    <property type="entry name" value="7TM_GPCR_Srh"/>
    <property type="match status" value="2"/>
</dbReference>
<feature type="transmembrane region" description="Helical" evidence="1">
    <location>
        <begin position="193"/>
        <end position="221"/>
    </location>
</feature>
<feature type="transmembrane region" description="Helical" evidence="1">
    <location>
        <begin position="135"/>
        <end position="155"/>
    </location>
</feature>
<evidence type="ECO:0000256" key="1">
    <source>
        <dbReference type="SAM" id="Phobius"/>
    </source>
</evidence>
<feature type="transmembrane region" description="Helical" evidence="1">
    <location>
        <begin position="47"/>
        <end position="69"/>
    </location>
</feature>
<keyword evidence="1" id="KW-1133">Transmembrane helix</keyword>
<feature type="transmembrane region" description="Helical" evidence="1">
    <location>
        <begin position="468"/>
        <end position="488"/>
    </location>
</feature>
<dbReference type="HOGENOM" id="CLU_422269_0_0_1"/>
<evidence type="ECO:0000313" key="2">
    <source>
        <dbReference type="EMBL" id="CAP35950.2"/>
    </source>
</evidence>
<reference evidence="2 3" key="1">
    <citation type="journal article" date="2003" name="PLoS Biol.">
        <title>The genome sequence of Caenorhabditis briggsae: a platform for comparative genomics.</title>
        <authorList>
            <person name="Stein L.D."/>
            <person name="Bao Z."/>
            <person name="Blasiar D."/>
            <person name="Blumenthal T."/>
            <person name="Brent M.R."/>
            <person name="Chen N."/>
            <person name="Chinwalla A."/>
            <person name="Clarke L."/>
            <person name="Clee C."/>
            <person name="Coghlan A."/>
            <person name="Coulson A."/>
            <person name="D'Eustachio P."/>
            <person name="Fitch D.H."/>
            <person name="Fulton L.A."/>
            <person name="Fulton R.E."/>
            <person name="Griffiths-Jones S."/>
            <person name="Harris T.W."/>
            <person name="Hillier L.W."/>
            <person name="Kamath R."/>
            <person name="Kuwabara P.E."/>
            <person name="Mardis E.R."/>
            <person name="Marra M.A."/>
            <person name="Miner T.L."/>
            <person name="Minx P."/>
            <person name="Mullikin J.C."/>
            <person name="Plumb R.W."/>
            <person name="Rogers J."/>
            <person name="Schein J.E."/>
            <person name="Sohrmann M."/>
            <person name="Spieth J."/>
            <person name="Stajich J.E."/>
            <person name="Wei C."/>
            <person name="Willey D."/>
            <person name="Wilson R.K."/>
            <person name="Durbin R."/>
            <person name="Waterston R.H."/>
        </authorList>
    </citation>
    <scope>NUCLEOTIDE SEQUENCE [LARGE SCALE GENOMIC DNA]</scope>
    <source>
        <strain evidence="2 3">AF16</strain>
    </source>
</reference>
<evidence type="ECO:0000313" key="4">
    <source>
        <dbReference type="WormBase" id="CBG18517"/>
    </source>
</evidence>
<feature type="transmembrane region" description="Helical" evidence="1">
    <location>
        <begin position="272"/>
        <end position="296"/>
    </location>
</feature>
<dbReference type="PANTHER" id="PTHR45830:SF3">
    <property type="entry name" value="G PROTEIN-COUPLED RECEPTOR-RELATED"/>
    <property type="match status" value="1"/>
</dbReference>